<sequence>MEATEWPVVLCFLALRIRFAFLYVLSLKSSERFLSPPFIRPAKTAAACSLTSTWQSASSFSTVVQICRFSSHERIKVCLYINVRRYVSVADLVRQFESSADFNMTATTF</sequence>
<dbReference type="AlphaFoldDB" id="A0A7C9EW93"/>
<reference evidence="1" key="2">
    <citation type="submission" date="2020-07" db="EMBL/GenBank/DDBJ databases">
        <authorList>
            <person name="Vera ALvarez R."/>
            <person name="Arias-Moreno D.M."/>
            <person name="Jimenez-Jacinto V."/>
            <person name="Jimenez-Bremont J.F."/>
            <person name="Swaminathan K."/>
            <person name="Moose S.P."/>
            <person name="Guerrero-Gonzalez M.L."/>
            <person name="Marino-Ramirez L."/>
            <person name="Landsman D."/>
            <person name="Rodriguez-Kessler M."/>
            <person name="Delgado-Sanchez P."/>
        </authorList>
    </citation>
    <scope>NUCLEOTIDE SEQUENCE</scope>
    <source>
        <tissue evidence="1">Cladode</tissue>
    </source>
</reference>
<reference evidence="1" key="1">
    <citation type="journal article" date="2013" name="J. Plant Res.">
        <title>Effect of fungi and light on seed germination of three Opuntia species from semiarid lands of central Mexico.</title>
        <authorList>
            <person name="Delgado-Sanchez P."/>
            <person name="Jimenez-Bremont J.F."/>
            <person name="Guerrero-Gonzalez Mde L."/>
            <person name="Flores J."/>
        </authorList>
    </citation>
    <scope>NUCLEOTIDE SEQUENCE</scope>
    <source>
        <tissue evidence="1">Cladode</tissue>
    </source>
</reference>
<proteinExistence type="predicted"/>
<evidence type="ECO:0000313" key="1">
    <source>
        <dbReference type="EMBL" id="MBA4679342.1"/>
    </source>
</evidence>
<protein>
    <submittedName>
        <fullName evidence="1">Uncharacterized protein</fullName>
    </submittedName>
</protein>
<organism evidence="1">
    <name type="scientific">Opuntia streptacantha</name>
    <name type="common">Prickly pear cactus</name>
    <name type="synonym">Opuntia cardona</name>
    <dbReference type="NCBI Taxonomy" id="393608"/>
    <lineage>
        <taxon>Eukaryota</taxon>
        <taxon>Viridiplantae</taxon>
        <taxon>Streptophyta</taxon>
        <taxon>Embryophyta</taxon>
        <taxon>Tracheophyta</taxon>
        <taxon>Spermatophyta</taxon>
        <taxon>Magnoliopsida</taxon>
        <taxon>eudicotyledons</taxon>
        <taxon>Gunneridae</taxon>
        <taxon>Pentapetalae</taxon>
        <taxon>Caryophyllales</taxon>
        <taxon>Cactineae</taxon>
        <taxon>Cactaceae</taxon>
        <taxon>Opuntioideae</taxon>
        <taxon>Opuntia</taxon>
    </lineage>
</organism>
<dbReference type="EMBL" id="GISG01283063">
    <property type="protein sequence ID" value="MBA4679342.1"/>
    <property type="molecule type" value="Transcribed_RNA"/>
</dbReference>
<name>A0A7C9EW93_OPUST</name>
<accession>A0A7C9EW93</accession>